<dbReference type="EMBL" id="UINC01016433">
    <property type="protein sequence ID" value="SVA68418.1"/>
    <property type="molecule type" value="Genomic_DNA"/>
</dbReference>
<dbReference type="Pfam" id="PF00890">
    <property type="entry name" value="FAD_binding_2"/>
    <property type="match status" value="1"/>
</dbReference>
<evidence type="ECO:0000259" key="6">
    <source>
        <dbReference type="Pfam" id="PF00890"/>
    </source>
</evidence>
<dbReference type="PANTHER" id="PTHR43400">
    <property type="entry name" value="FUMARATE REDUCTASE"/>
    <property type="match status" value="1"/>
</dbReference>
<organism evidence="7">
    <name type="scientific">marine metagenome</name>
    <dbReference type="NCBI Taxonomy" id="408172"/>
    <lineage>
        <taxon>unclassified sequences</taxon>
        <taxon>metagenomes</taxon>
        <taxon>ecological metagenomes</taxon>
    </lineage>
</organism>
<evidence type="ECO:0000313" key="7">
    <source>
        <dbReference type="EMBL" id="SVA68418.1"/>
    </source>
</evidence>
<dbReference type="InterPro" id="IPR003953">
    <property type="entry name" value="FAD-dep_OxRdtase_2_FAD-bd"/>
</dbReference>
<dbReference type="PANTHER" id="PTHR43400:SF7">
    <property type="entry name" value="FAD-DEPENDENT OXIDOREDUCTASE 2 FAD BINDING DOMAIN-CONTAINING PROTEIN"/>
    <property type="match status" value="1"/>
</dbReference>
<name>A0A381XUL3_9ZZZZ</name>
<keyword evidence="2" id="KW-0285">Flavoprotein</keyword>
<dbReference type="PROSITE" id="PS51257">
    <property type="entry name" value="PROKAR_LIPOPROTEIN"/>
    <property type="match status" value="1"/>
</dbReference>
<feature type="domain" description="FAD-dependent oxidoreductase 2 FAD-binding" evidence="6">
    <location>
        <begin position="25"/>
        <end position="441"/>
    </location>
</feature>
<dbReference type="GO" id="GO:0016491">
    <property type="term" value="F:oxidoreductase activity"/>
    <property type="evidence" value="ECO:0007669"/>
    <property type="project" value="UniProtKB-KW"/>
</dbReference>
<gene>
    <name evidence="7" type="ORF">METZ01_LOCUS121272</name>
</gene>
<evidence type="ECO:0000256" key="2">
    <source>
        <dbReference type="ARBA" id="ARBA00022630"/>
    </source>
</evidence>
<dbReference type="SUPFAM" id="SSF51905">
    <property type="entry name" value="FAD/NAD(P)-binding domain"/>
    <property type="match status" value="1"/>
</dbReference>
<dbReference type="Gene3D" id="3.90.700.10">
    <property type="entry name" value="Succinate dehydrogenase/fumarate reductase flavoprotein, catalytic domain"/>
    <property type="match status" value="1"/>
</dbReference>
<dbReference type="InterPro" id="IPR036188">
    <property type="entry name" value="FAD/NAD-bd_sf"/>
</dbReference>
<evidence type="ECO:0000256" key="1">
    <source>
        <dbReference type="ARBA" id="ARBA00001974"/>
    </source>
</evidence>
<sequence>MNENTRFKAEVQFGTARDFPVSVPVIIIGAGACGLIAALATHDAGVEALVLERDAQPSGSTALSSGFIPACGTRWQAAVGISDSVELMVGDILRKTKALTDPTYVEVLCRESGQALEWLNDSYGLSFNLLTGFTYPGHSVLRMHAMPARTGRALIDGLSSAVVDAGINIMTNAIVERLFALPGGRIVGVEVTRPDGTRESIGCGALVLACNGYGGNPQLLQELIPEMADALYFGHPGNQGHAVAWGRALGARLDDLGAYQGHGSVAIPHGALITWAIMMEGGIQLNSHGDRFSNEHQGYSEQAVAVLDQPGQVAWTVFDERLHQLALEFEDYRQAETAGAVRTAVNSSALAETIGAPPGRVAATLCRYSVYCDGGATDPYGRDFRNHPQLEPPYRLVKVTGALFHTQGGLRVDADATVLRNDGGRFDNLYAGGGAARGVSGPAVWGYLSGNGLLSAVTLGRIAGVSAARVGRDGSARFQSAIS</sequence>
<accession>A0A381XUL3</accession>
<keyword evidence="5" id="KW-1133">Transmembrane helix</keyword>
<comment type="cofactor">
    <cofactor evidence="1">
        <name>FAD</name>
        <dbReference type="ChEBI" id="CHEBI:57692"/>
    </cofactor>
</comment>
<dbReference type="SUPFAM" id="SSF56425">
    <property type="entry name" value="Succinate dehydrogenase/fumarate reductase flavoprotein, catalytic domain"/>
    <property type="match status" value="1"/>
</dbReference>
<evidence type="ECO:0000256" key="5">
    <source>
        <dbReference type="SAM" id="Phobius"/>
    </source>
</evidence>
<dbReference type="Gene3D" id="3.50.50.60">
    <property type="entry name" value="FAD/NAD(P)-binding domain"/>
    <property type="match status" value="1"/>
</dbReference>
<evidence type="ECO:0000256" key="4">
    <source>
        <dbReference type="ARBA" id="ARBA00023002"/>
    </source>
</evidence>
<reference evidence="7" key="1">
    <citation type="submission" date="2018-05" db="EMBL/GenBank/DDBJ databases">
        <authorList>
            <person name="Lanie J.A."/>
            <person name="Ng W.-L."/>
            <person name="Kazmierczak K.M."/>
            <person name="Andrzejewski T.M."/>
            <person name="Davidsen T.M."/>
            <person name="Wayne K.J."/>
            <person name="Tettelin H."/>
            <person name="Glass J.I."/>
            <person name="Rusch D."/>
            <person name="Podicherti R."/>
            <person name="Tsui H.-C.T."/>
            <person name="Winkler M.E."/>
        </authorList>
    </citation>
    <scope>NUCLEOTIDE SEQUENCE</scope>
</reference>
<dbReference type="AlphaFoldDB" id="A0A381XUL3"/>
<protein>
    <recommendedName>
        <fullName evidence="6">FAD-dependent oxidoreductase 2 FAD-binding domain-containing protein</fullName>
    </recommendedName>
</protein>
<proteinExistence type="predicted"/>
<keyword evidence="3" id="KW-0274">FAD</keyword>
<dbReference type="InterPro" id="IPR027477">
    <property type="entry name" value="Succ_DH/fumarate_Rdtase_cat_sf"/>
</dbReference>
<dbReference type="InterPro" id="IPR050315">
    <property type="entry name" value="FAD-oxidoreductase_2"/>
</dbReference>
<evidence type="ECO:0000256" key="3">
    <source>
        <dbReference type="ARBA" id="ARBA00022827"/>
    </source>
</evidence>
<keyword evidence="5" id="KW-0812">Transmembrane</keyword>
<keyword evidence="4" id="KW-0560">Oxidoreductase</keyword>
<feature type="transmembrane region" description="Helical" evidence="5">
    <location>
        <begin position="21"/>
        <end position="40"/>
    </location>
</feature>
<keyword evidence="5" id="KW-0472">Membrane</keyword>